<dbReference type="Pfam" id="PF00077">
    <property type="entry name" value="RVP"/>
    <property type="match status" value="1"/>
</dbReference>
<proteinExistence type="predicted"/>
<dbReference type="GO" id="GO:0006508">
    <property type="term" value="P:proteolysis"/>
    <property type="evidence" value="ECO:0007669"/>
    <property type="project" value="InterPro"/>
</dbReference>
<dbReference type="InterPro" id="IPR018061">
    <property type="entry name" value="Retropepsins"/>
</dbReference>
<dbReference type="InterPro" id="IPR021109">
    <property type="entry name" value="Peptidase_aspartic_dom_sf"/>
</dbReference>
<organism evidence="4 5">
    <name type="scientific">Pseudoloma neurophilia</name>
    <dbReference type="NCBI Taxonomy" id="146866"/>
    <lineage>
        <taxon>Eukaryota</taxon>
        <taxon>Fungi</taxon>
        <taxon>Fungi incertae sedis</taxon>
        <taxon>Microsporidia</taxon>
        <taxon>Pseudoloma</taxon>
    </lineage>
</organism>
<keyword evidence="1" id="KW-0645">Protease</keyword>
<name>A0A0R0LZS6_9MICR</name>
<dbReference type="OrthoDB" id="6420822at2759"/>
<accession>A0A0R0LZS6</accession>
<sequence length="214" mass="24311">EKCFKIIAFAKREKDKIQRWQERRKKGRKARVDAIEVASDSEIDEGKNGLVYSVSHLRIKEPPFLTSGIFHGKPVKFLIDTGADISVAPASFEFPQDNERPNISIRSACGTIISASGQSINSILEIDNHKFEFAPLIIDSKLEYIIIGVDVIRQHPNILLNRLKFINTSQVNKLNVISDTGKIILKDFAEYKDIFRKEIDNTTTCNETEHLIEL</sequence>
<evidence type="ECO:0000313" key="5">
    <source>
        <dbReference type="Proteomes" id="UP000051530"/>
    </source>
</evidence>
<dbReference type="EMBL" id="LGUB01001421">
    <property type="protein sequence ID" value="KRH91888.1"/>
    <property type="molecule type" value="Genomic_DNA"/>
</dbReference>
<dbReference type="InterPro" id="IPR001995">
    <property type="entry name" value="Peptidase_A2_cat"/>
</dbReference>
<protein>
    <submittedName>
        <fullName evidence="4">Putative LTR transposable element</fullName>
    </submittedName>
</protein>
<dbReference type="VEuPathDB" id="MicrosporidiaDB:M153_198750002"/>
<dbReference type="AlphaFoldDB" id="A0A0R0LZS6"/>
<comment type="caution">
    <text evidence="4">The sequence shown here is derived from an EMBL/GenBank/DDBJ whole genome shotgun (WGS) entry which is preliminary data.</text>
</comment>
<feature type="non-terminal residue" evidence="4">
    <location>
        <position position="214"/>
    </location>
</feature>
<dbReference type="SUPFAM" id="SSF50630">
    <property type="entry name" value="Acid proteases"/>
    <property type="match status" value="1"/>
</dbReference>
<evidence type="ECO:0000313" key="4">
    <source>
        <dbReference type="EMBL" id="KRH91888.1"/>
    </source>
</evidence>
<reference evidence="4 5" key="1">
    <citation type="submission" date="2015-07" db="EMBL/GenBank/DDBJ databases">
        <title>The genome of Pseudoloma neurophilia, a relevant intracellular parasite of the zebrafish.</title>
        <authorList>
            <person name="Ndikumana S."/>
            <person name="Pelin A."/>
            <person name="Sanders J."/>
            <person name="Corradi N."/>
        </authorList>
    </citation>
    <scope>NUCLEOTIDE SEQUENCE [LARGE SCALE GENOMIC DNA]</scope>
    <source>
        <strain evidence="4 5">MK1</strain>
    </source>
</reference>
<dbReference type="PROSITE" id="PS00141">
    <property type="entry name" value="ASP_PROTEASE"/>
    <property type="match status" value="1"/>
</dbReference>
<gene>
    <name evidence="4" type="ORF">M153_198750002</name>
</gene>
<keyword evidence="1" id="KW-0064">Aspartyl protease</keyword>
<dbReference type="Gene3D" id="2.40.70.10">
    <property type="entry name" value="Acid Proteases"/>
    <property type="match status" value="1"/>
</dbReference>
<evidence type="ECO:0000259" key="3">
    <source>
        <dbReference type="PROSITE" id="PS50175"/>
    </source>
</evidence>
<keyword evidence="5" id="KW-1185">Reference proteome</keyword>
<evidence type="ECO:0000256" key="1">
    <source>
        <dbReference type="ARBA" id="ARBA00022750"/>
    </source>
</evidence>
<keyword evidence="2" id="KW-0378">Hydrolase</keyword>
<evidence type="ECO:0000256" key="2">
    <source>
        <dbReference type="ARBA" id="ARBA00022801"/>
    </source>
</evidence>
<dbReference type="GO" id="GO:0004190">
    <property type="term" value="F:aspartic-type endopeptidase activity"/>
    <property type="evidence" value="ECO:0007669"/>
    <property type="project" value="UniProtKB-KW"/>
</dbReference>
<feature type="non-terminal residue" evidence="4">
    <location>
        <position position="1"/>
    </location>
</feature>
<dbReference type="Proteomes" id="UP000051530">
    <property type="component" value="Unassembled WGS sequence"/>
</dbReference>
<feature type="domain" description="Peptidase A2" evidence="3">
    <location>
        <begin position="75"/>
        <end position="151"/>
    </location>
</feature>
<dbReference type="PROSITE" id="PS50175">
    <property type="entry name" value="ASP_PROT_RETROV"/>
    <property type="match status" value="1"/>
</dbReference>
<dbReference type="InterPro" id="IPR001969">
    <property type="entry name" value="Aspartic_peptidase_AS"/>
</dbReference>